<feature type="domain" description="FecR protein" evidence="2">
    <location>
        <begin position="137"/>
        <end position="232"/>
    </location>
</feature>
<dbReference type="OrthoDB" id="649666at2"/>
<dbReference type="GO" id="GO:0016989">
    <property type="term" value="F:sigma factor antagonist activity"/>
    <property type="evidence" value="ECO:0007669"/>
    <property type="project" value="TreeGrafter"/>
</dbReference>
<dbReference type="InterPro" id="IPR006860">
    <property type="entry name" value="FecR"/>
</dbReference>
<keyword evidence="1" id="KW-1133">Transmembrane helix</keyword>
<feature type="transmembrane region" description="Helical" evidence="1">
    <location>
        <begin position="93"/>
        <end position="115"/>
    </location>
</feature>
<keyword evidence="1" id="KW-0812">Transmembrane</keyword>
<dbReference type="Proteomes" id="UP000004913">
    <property type="component" value="Unassembled WGS sequence"/>
</dbReference>
<name>F5J217_9BACT</name>
<evidence type="ECO:0000313" key="4">
    <source>
        <dbReference type="EMBL" id="EGK00273.1"/>
    </source>
</evidence>
<dbReference type="EMBL" id="ADLV01000039">
    <property type="protein sequence ID" value="EGK00273.1"/>
    <property type="molecule type" value="Genomic_DNA"/>
</dbReference>
<dbReference type="Pfam" id="PF16344">
    <property type="entry name" value="FecR_C"/>
    <property type="match status" value="1"/>
</dbReference>
<reference evidence="4 5" key="1">
    <citation type="submission" date="2011-04" db="EMBL/GenBank/DDBJ databases">
        <title>The Genome Sequence of Dysgonomonas gadei ATCC BAA-286.</title>
        <authorList>
            <consortium name="The Broad Institute Genome Sequencing Platform"/>
            <person name="Earl A."/>
            <person name="Ward D."/>
            <person name="Feldgarden M."/>
            <person name="Gevers D."/>
            <person name="Pudlo N."/>
            <person name="Martens E."/>
            <person name="Allen-Vercoe E."/>
            <person name="Young S.K."/>
            <person name="Zeng Q."/>
            <person name="Gargeya S."/>
            <person name="Fitzgerald M."/>
            <person name="Haas B."/>
            <person name="Abouelleil A."/>
            <person name="Alvarado L."/>
            <person name="Arachchi H.M."/>
            <person name="Berlin A."/>
            <person name="Brown A."/>
            <person name="Chapman S.B."/>
            <person name="Chen Z."/>
            <person name="Dunbar C."/>
            <person name="Freedman E."/>
            <person name="Gearin G."/>
            <person name="Gellesch M."/>
            <person name="Goldberg J."/>
            <person name="Griggs A."/>
            <person name="Gujja S."/>
            <person name="Heiman D."/>
            <person name="Howarth C."/>
            <person name="Larson L."/>
            <person name="Lui A."/>
            <person name="MacDonald P.J.P."/>
            <person name="Mehta T."/>
            <person name="Montmayeur A."/>
            <person name="Murphy C."/>
            <person name="Neiman D."/>
            <person name="Pearson M."/>
            <person name="Priest M."/>
            <person name="Roberts A."/>
            <person name="Saif S."/>
            <person name="Shea T."/>
            <person name="Shenoy N."/>
            <person name="Sisk P."/>
            <person name="Stolte C."/>
            <person name="Sykes S."/>
            <person name="Yandava C."/>
            <person name="Wortman J."/>
            <person name="Nusbaum C."/>
            <person name="Birren B."/>
        </authorList>
    </citation>
    <scope>NUCLEOTIDE SEQUENCE [LARGE SCALE GENOMIC DNA]</scope>
    <source>
        <strain evidence="4 5">ATCC BAA-286</strain>
    </source>
</reference>
<dbReference type="Gene3D" id="2.60.120.1440">
    <property type="match status" value="1"/>
</dbReference>
<dbReference type="Pfam" id="PF04773">
    <property type="entry name" value="FecR"/>
    <property type="match status" value="1"/>
</dbReference>
<evidence type="ECO:0000313" key="5">
    <source>
        <dbReference type="Proteomes" id="UP000004913"/>
    </source>
</evidence>
<evidence type="ECO:0000259" key="3">
    <source>
        <dbReference type="Pfam" id="PF16344"/>
    </source>
</evidence>
<sequence>MNKIDHRKKQSHLEYLKKLLLISRIFELFTQGKLDRDSEKLVEDWNPEDTTEYYKGNEELLAEGRKQAKENIFSILGIHNPDKKKKTPVFFIYLHKYAVVAAILIIAIFSGIYTIDKFSNQKSNLLSNNNFSSLLCQTDSYEIKQITLPDGTILHANRNSRILYIEQEYNLSKREIWIEDGEAFFEVAKNPEKPFIIHSGDIQTTVKGTSFNVKAYKGIRKNEVSVRSGKVEVICGDKKIGTLVANQQITYDTQTGEYNESSGNWQDAAAWMQNRLVLKQANVDELRLRLKQVYGIDLVITGGILEQNHFNASYPRDAQIGNVLQNISEVYDVKYKFENPQRVIIYK</sequence>
<keyword evidence="5" id="KW-1185">Reference proteome</keyword>
<dbReference type="PIRSF" id="PIRSF018266">
    <property type="entry name" value="FecR"/>
    <property type="match status" value="1"/>
</dbReference>
<dbReference type="STRING" id="742766.HMPREF9455_03412"/>
<dbReference type="InterPro" id="IPR032508">
    <property type="entry name" value="FecR_C"/>
</dbReference>
<dbReference type="PANTHER" id="PTHR30273:SF2">
    <property type="entry name" value="PROTEIN FECR"/>
    <property type="match status" value="1"/>
</dbReference>
<evidence type="ECO:0000259" key="2">
    <source>
        <dbReference type="Pfam" id="PF04773"/>
    </source>
</evidence>
<organism evidence="4 5">
    <name type="scientific">Dysgonomonas gadei ATCC BAA-286</name>
    <dbReference type="NCBI Taxonomy" id="742766"/>
    <lineage>
        <taxon>Bacteria</taxon>
        <taxon>Pseudomonadati</taxon>
        <taxon>Bacteroidota</taxon>
        <taxon>Bacteroidia</taxon>
        <taxon>Bacteroidales</taxon>
        <taxon>Dysgonomonadaceae</taxon>
        <taxon>Dysgonomonas</taxon>
    </lineage>
</organism>
<dbReference type="AlphaFoldDB" id="F5J217"/>
<feature type="domain" description="Protein FecR C-terminal" evidence="3">
    <location>
        <begin position="276"/>
        <end position="344"/>
    </location>
</feature>
<protein>
    <submittedName>
        <fullName evidence="4">Uncharacterized protein</fullName>
    </submittedName>
</protein>
<accession>F5J217</accession>
<dbReference type="HOGENOM" id="CLU_050192_2_3_10"/>
<evidence type="ECO:0000256" key="1">
    <source>
        <dbReference type="SAM" id="Phobius"/>
    </source>
</evidence>
<dbReference type="RefSeq" id="WP_006800945.1">
    <property type="nucleotide sequence ID" value="NZ_GL891988.1"/>
</dbReference>
<dbReference type="InterPro" id="IPR012373">
    <property type="entry name" value="Ferrdict_sens_TM"/>
</dbReference>
<keyword evidence="1" id="KW-0472">Membrane</keyword>
<comment type="caution">
    <text evidence="4">The sequence shown here is derived from an EMBL/GenBank/DDBJ whole genome shotgun (WGS) entry which is preliminary data.</text>
</comment>
<dbReference type="PANTHER" id="PTHR30273">
    <property type="entry name" value="PERIPLASMIC SIGNAL SENSOR AND SIGMA FACTOR ACTIVATOR FECR-RELATED"/>
    <property type="match status" value="1"/>
</dbReference>
<dbReference type="Gene3D" id="3.55.50.30">
    <property type="match status" value="1"/>
</dbReference>
<gene>
    <name evidence="4" type="ORF">HMPREF9455_03412</name>
</gene>
<dbReference type="eggNOG" id="COG3712">
    <property type="taxonomic scope" value="Bacteria"/>
</dbReference>
<proteinExistence type="predicted"/>